<dbReference type="Proteomes" id="UP000093928">
    <property type="component" value="Unassembled WGS sequence"/>
</dbReference>
<name>A0A1A3PB97_MYCAS</name>
<accession>A0A1A3PB97</accession>
<organism evidence="1 2">
    <name type="scientific">Mycobacterium asiaticum</name>
    <dbReference type="NCBI Taxonomy" id="1790"/>
    <lineage>
        <taxon>Bacteria</taxon>
        <taxon>Bacillati</taxon>
        <taxon>Actinomycetota</taxon>
        <taxon>Actinomycetes</taxon>
        <taxon>Mycobacteriales</taxon>
        <taxon>Mycobacteriaceae</taxon>
        <taxon>Mycobacterium</taxon>
    </lineage>
</organism>
<dbReference type="EMBL" id="LZLS01000025">
    <property type="protein sequence ID" value="OBK30569.1"/>
    <property type="molecule type" value="Genomic_DNA"/>
</dbReference>
<sequence length="112" mass="11246">MEVNVANVLAGANGIDASKTVVAAIHSPDTGAAVCGLAGFETAAVLGGVKEAVADSLSVVGGRYEKMGGMIRGAANVFQLTDQALPPQTRQEVLTRVVGKTMTALGDMNSAS</sequence>
<evidence type="ECO:0000313" key="1">
    <source>
        <dbReference type="EMBL" id="OBK30569.1"/>
    </source>
</evidence>
<evidence type="ECO:0000313" key="2">
    <source>
        <dbReference type="Proteomes" id="UP000093928"/>
    </source>
</evidence>
<comment type="caution">
    <text evidence="1">The sequence shown here is derived from an EMBL/GenBank/DDBJ whole genome shotgun (WGS) entry which is preliminary data.</text>
</comment>
<evidence type="ECO:0008006" key="3">
    <source>
        <dbReference type="Google" id="ProtNLM"/>
    </source>
</evidence>
<reference evidence="1 2" key="1">
    <citation type="submission" date="2016-06" db="EMBL/GenBank/DDBJ databases">
        <authorList>
            <person name="Kjaerup R.B."/>
            <person name="Dalgaard T.S."/>
            <person name="Juul-Madsen H.R."/>
        </authorList>
    </citation>
    <scope>NUCLEOTIDE SEQUENCE [LARGE SCALE GENOMIC DNA]</scope>
    <source>
        <strain evidence="1 2">1165133.8</strain>
    </source>
</reference>
<protein>
    <recommendedName>
        <fullName evidence="3">ESX-1 secretion-associated protein</fullName>
    </recommendedName>
</protein>
<dbReference type="AlphaFoldDB" id="A0A1A3PB97"/>
<gene>
    <name evidence="1" type="ORF">A5634_15890</name>
</gene>
<proteinExistence type="predicted"/>